<keyword evidence="5" id="KW-0175">Coiled coil</keyword>
<dbReference type="OrthoDB" id="1166041at2759"/>
<dbReference type="PANTHER" id="PTHR31791">
    <property type="entry name" value="FRIGIDA-LIKE PROTEIN 3-RELATED"/>
    <property type="match status" value="1"/>
</dbReference>
<reference evidence="7" key="1">
    <citation type="submission" date="2021-03" db="EMBL/GenBank/DDBJ databases">
        <authorList>
            <person name="Li Z."/>
            <person name="Yang C."/>
        </authorList>
    </citation>
    <scope>NUCLEOTIDE SEQUENCE</scope>
    <source>
        <strain evidence="7">Dzin_1.0</strain>
        <tissue evidence="7">Leaf</tissue>
    </source>
</reference>
<keyword evidence="8" id="KW-1185">Reference proteome</keyword>
<evidence type="ECO:0000256" key="4">
    <source>
        <dbReference type="RuleBase" id="RU364012"/>
    </source>
</evidence>
<accession>A0A9D5CJP8</accession>
<keyword evidence="4" id="KW-0217">Developmental protein</keyword>
<evidence type="ECO:0000256" key="5">
    <source>
        <dbReference type="SAM" id="Coils"/>
    </source>
</evidence>
<proteinExistence type="inferred from homology"/>
<evidence type="ECO:0000313" key="8">
    <source>
        <dbReference type="Proteomes" id="UP001085076"/>
    </source>
</evidence>
<keyword evidence="3 4" id="KW-0287">Flowering</keyword>
<evidence type="ECO:0000313" key="7">
    <source>
        <dbReference type="EMBL" id="KAJ0973778.1"/>
    </source>
</evidence>
<comment type="caution">
    <text evidence="7">The sequence shown here is derived from an EMBL/GenBank/DDBJ whole genome shotgun (WGS) entry which is preliminary data.</text>
</comment>
<reference evidence="7" key="2">
    <citation type="journal article" date="2022" name="Hortic Res">
        <title>The genome of Dioscorea zingiberensis sheds light on the biosynthesis, origin and evolution of the medicinally important diosgenin saponins.</title>
        <authorList>
            <person name="Li Y."/>
            <person name="Tan C."/>
            <person name="Li Z."/>
            <person name="Guo J."/>
            <person name="Li S."/>
            <person name="Chen X."/>
            <person name="Wang C."/>
            <person name="Dai X."/>
            <person name="Yang H."/>
            <person name="Song W."/>
            <person name="Hou L."/>
            <person name="Xu J."/>
            <person name="Tong Z."/>
            <person name="Xu A."/>
            <person name="Yuan X."/>
            <person name="Wang W."/>
            <person name="Yang Q."/>
            <person name="Chen L."/>
            <person name="Sun Z."/>
            <person name="Wang K."/>
            <person name="Pan B."/>
            <person name="Chen J."/>
            <person name="Bao Y."/>
            <person name="Liu F."/>
            <person name="Qi X."/>
            <person name="Gang D.R."/>
            <person name="Wen J."/>
            <person name="Li J."/>
        </authorList>
    </citation>
    <scope>NUCLEOTIDE SEQUENCE</scope>
    <source>
        <strain evidence="7">Dzin_1.0</strain>
    </source>
</reference>
<dbReference type="Proteomes" id="UP001085076">
    <property type="component" value="Miscellaneous, Linkage group lg04"/>
</dbReference>
<gene>
    <name evidence="7" type="ORF">J5N97_015743</name>
</gene>
<dbReference type="EMBL" id="JAGGNH010000004">
    <property type="protein sequence ID" value="KAJ0973778.1"/>
    <property type="molecule type" value="Genomic_DNA"/>
</dbReference>
<evidence type="ECO:0000256" key="3">
    <source>
        <dbReference type="ARBA" id="ARBA00023089"/>
    </source>
</evidence>
<dbReference type="AlphaFoldDB" id="A0A9D5CJP8"/>
<sequence>MAKSGKVSVCIDSTTEMAAQLVRALDELDSYGDVSQQSKKSPWDGMKENLHGLQKSFEKIFGQLEEKENAFEEMKSEIQEYLAERETIVVAKERALLDRLQEMKDSTVSALVEACKKHKVASPVPLKSEVDTSNHSNPRASIPDNKSDKLAEARDIEDIKLHELKRFCKLMDAEGVIRFMTNKQKHFTAYREELSIALKCAPEPASLVLNSLERLLFPSVPSNSLSKNKKASQVAKFRFSLVLMEAVVPILQKIDHDRDHRNSEIKLQAMAIAYKWRAILGDVDINAPYVSKLEVETFIQLLVTFSIEAEFDEIDLCRLVLAISHSRQAPVLCKSLGLTHRVPGVVEALVDGDKQIAAIHFIHAFNLTKSFPPGPLLKDYLKGVRRKAQAKTLANGATGVQVVNNEELHALKRVIQCIEEYKLQSEFILDTLQKRIAQLENTMAKSKKIAMDTAKNKLKRPQVHDKQMHVNKRHATAAKNPDLRSQFRQHSYDVKPSYAARFYQGTLF</sequence>
<dbReference type="GO" id="GO:0009908">
    <property type="term" value="P:flower development"/>
    <property type="evidence" value="ECO:0007669"/>
    <property type="project" value="UniProtKB-KW"/>
</dbReference>
<feature type="region of interest" description="Disordered" evidence="6">
    <location>
        <begin position="123"/>
        <end position="148"/>
    </location>
</feature>
<dbReference type="InterPro" id="IPR012474">
    <property type="entry name" value="Frigida"/>
</dbReference>
<evidence type="ECO:0000256" key="2">
    <source>
        <dbReference type="ARBA" id="ARBA00022782"/>
    </source>
</evidence>
<organism evidence="7 8">
    <name type="scientific">Dioscorea zingiberensis</name>
    <dbReference type="NCBI Taxonomy" id="325984"/>
    <lineage>
        <taxon>Eukaryota</taxon>
        <taxon>Viridiplantae</taxon>
        <taxon>Streptophyta</taxon>
        <taxon>Embryophyta</taxon>
        <taxon>Tracheophyta</taxon>
        <taxon>Spermatophyta</taxon>
        <taxon>Magnoliopsida</taxon>
        <taxon>Liliopsida</taxon>
        <taxon>Dioscoreales</taxon>
        <taxon>Dioscoreaceae</taxon>
        <taxon>Dioscorea</taxon>
    </lineage>
</organism>
<dbReference type="PANTHER" id="PTHR31791:SF41">
    <property type="entry name" value="FRIGIDA-LIKE PROTEIN"/>
    <property type="match status" value="1"/>
</dbReference>
<evidence type="ECO:0000256" key="1">
    <source>
        <dbReference type="ARBA" id="ARBA00008956"/>
    </source>
</evidence>
<comment type="similarity">
    <text evidence="1 4">Belongs to the Frigida family.</text>
</comment>
<dbReference type="Pfam" id="PF07899">
    <property type="entry name" value="Frigida"/>
    <property type="match status" value="1"/>
</dbReference>
<protein>
    <recommendedName>
        <fullName evidence="4">FRIGIDA-like protein</fullName>
    </recommendedName>
</protein>
<keyword evidence="2 4" id="KW-0221">Differentiation</keyword>
<name>A0A9D5CJP8_9LILI</name>
<dbReference type="GO" id="GO:0030154">
    <property type="term" value="P:cell differentiation"/>
    <property type="evidence" value="ECO:0007669"/>
    <property type="project" value="UniProtKB-KW"/>
</dbReference>
<evidence type="ECO:0000256" key="6">
    <source>
        <dbReference type="SAM" id="MobiDB-lite"/>
    </source>
</evidence>
<feature type="coiled-coil region" evidence="5">
    <location>
        <begin position="57"/>
        <end position="84"/>
    </location>
</feature>